<feature type="transmembrane region" description="Helical" evidence="2">
    <location>
        <begin position="365"/>
        <end position="390"/>
    </location>
</feature>
<keyword evidence="2" id="KW-0472">Membrane</keyword>
<dbReference type="AlphaFoldDB" id="A0A7H8QU48"/>
<feature type="region of interest" description="Disordered" evidence="1">
    <location>
        <begin position="290"/>
        <end position="355"/>
    </location>
</feature>
<keyword evidence="2" id="KW-1133">Transmembrane helix</keyword>
<feature type="region of interest" description="Disordered" evidence="1">
    <location>
        <begin position="40"/>
        <end position="232"/>
    </location>
</feature>
<accession>A0A7H8QU48</accession>
<keyword evidence="4" id="KW-1185">Reference proteome</keyword>
<keyword evidence="2" id="KW-0812">Transmembrane</keyword>
<reference evidence="4" key="1">
    <citation type="submission" date="2020-06" db="EMBL/GenBank/DDBJ databases">
        <title>A chromosome-scale genome assembly of Talaromyces rugulosus W13939.</title>
        <authorList>
            <person name="Wang B."/>
            <person name="Guo L."/>
            <person name="Ye K."/>
            <person name="Wang L."/>
        </authorList>
    </citation>
    <scope>NUCLEOTIDE SEQUENCE [LARGE SCALE GENOMIC DNA]</scope>
    <source>
        <strain evidence="4">W13939</strain>
    </source>
</reference>
<evidence type="ECO:0000256" key="1">
    <source>
        <dbReference type="SAM" id="MobiDB-lite"/>
    </source>
</evidence>
<evidence type="ECO:0000313" key="3">
    <source>
        <dbReference type="EMBL" id="QKX57522.1"/>
    </source>
</evidence>
<organism evidence="3 4">
    <name type="scientific">Talaromyces rugulosus</name>
    <name type="common">Penicillium rugulosum</name>
    <dbReference type="NCBI Taxonomy" id="121627"/>
    <lineage>
        <taxon>Eukaryota</taxon>
        <taxon>Fungi</taxon>
        <taxon>Dikarya</taxon>
        <taxon>Ascomycota</taxon>
        <taxon>Pezizomycotina</taxon>
        <taxon>Eurotiomycetes</taxon>
        <taxon>Eurotiomycetidae</taxon>
        <taxon>Eurotiales</taxon>
        <taxon>Trichocomaceae</taxon>
        <taxon>Talaromyces</taxon>
        <taxon>Talaromyces sect. Islandici</taxon>
    </lineage>
</organism>
<feature type="compositionally biased region" description="Polar residues" evidence="1">
    <location>
        <begin position="194"/>
        <end position="207"/>
    </location>
</feature>
<name>A0A7H8QU48_TALRU</name>
<dbReference type="OrthoDB" id="5413188at2759"/>
<protein>
    <recommendedName>
        <fullName evidence="5">REJ domain-containing protein</fullName>
    </recommendedName>
</protein>
<feature type="compositionally biased region" description="Low complexity" evidence="1">
    <location>
        <begin position="88"/>
        <end position="101"/>
    </location>
</feature>
<dbReference type="KEGG" id="trg:TRUGW13939_04636"/>
<gene>
    <name evidence="3" type="ORF">TRUGW13939_04636</name>
</gene>
<dbReference type="GeneID" id="55992137"/>
<proteinExistence type="predicted"/>
<dbReference type="Proteomes" id="UP000509510">
    <property type="component" value="Chromosome II"/>
</dbReference>
<evidence type="ECO:0000313" key="4">
    <source>
        <dbReference type="Proteomes" id="UP000509510"/>
    </source>
</evidence>
<evidence type="ECO:0008006" key="5">
    <source>
        <dbReference type="Google" id="ProtNLM"/>
    </source>
</evidence>
<sequence>MDSSYPSTPSPSRDNPFMNPFDLYSLQYYIDSWIEVSSQPSTSSLSSAATTDDIITTGLRVERSAPGLQRRTRKKRPRHLELSATQNSESSRASSVAGSSQDEYEESDSESDRVLSSSNENVTTRSRRDGLLSHHSSASEAASSGDDIDDDDDRLTALGPRLASTPFVPQPNIFSHAPQYSRSRSYNGPEPSPSLVSNSSQATAVRHNSSSTARATRRNSRTQHGPYNMISPNYQVDHDAALRASLSTLLSLGTAVRGVPKSDSPQVPTGPPVAPASSFRLVSESVAMGEDTDEIGPLPRNESTAVSSDPRYATQPKSVRSNGSSTPSKTKRKTSKDRGSAHAASSKRSRHTNMTDSLATVNPTLMTWVISAGVVVLFSAISFSAGYALGREVGHTEAGMGSALGGSASDPVAKARASVGCSRDAVQGSLKRLRWGSSGAGVSVYN</sequence>
<evidence type="ECO:0000256" key="2">
    <source>
        <dbReference type="SAM" id="Phobius"/>
    </source>
</evidence>
<dbReference type="RefSeq" id="XP_035343700.1">
    <property type="nucleotide sequence ID" value="XM_035487807.1"/>
</dbReference>
<feature type="compositionally biased region" description="Low complexity" evidence="1">
    <location>
        <begin position="136"/>
        <end position="145"/>
    </location>
</feature>
<dbReference type="EMBL" id="CP055899">
    <property type="protein sequence ID" value="QKX57522.1"/>
    <property type="molecule type" value="Genomic_DNA"/>
</dbReference>